<dbReference type="InterPro" id="IPR027417">
    <property type="entry name" value="P-loop_NTPase"/>
</dbReference>
<organism evidence="2 3">
    <name type="scientific">Syntrophus gentianae</name>
    <dbReference type="NCBI Taxonomy" id="43775"/>
    <lineage>
        <taxon>Bacteria</taxon>
        <taxon>Pseudomonadati</taxon>
        <taxon>Thermodesulfobacteriota</taxon>
        <taxon>Syntrophia</taxon>
        <taxon>Syntrophales</taxon>
        <taxon>Syntrophaceae</taxon>
        <taxon>Syntrophus</taxon>
    </lineage>
</organism>
<dbReference type="Pfam" id="PF13175">
    <property type="entry name" value="AAA_15"/>
    <property type="match status" value="1"/>
</dbReference>
<dbReference type="SUPFAM" id="SSF52540">
    <property type="entry name" value="P-loop containing nucleoside triphosphate hydrolases"/>
    <property type="match status" value="1"/>
</dbReference>
<dbReference type="RefSeq" id="WP_217639020.1">
    <property type="nucleotide sequence ID" value="NZ_FOBS01000037.1"/>
</dbReference>
<protein>
    <submittedName>
        <fullName evidence="2">AAA ATPase domain-containing protein</fullName>
    </submittedName>
</protein>
<dbReference type="AlphaFoldDB" id="A0A1H8AJF4"/>
<proteinExistence type="predicted"/>
<accession>A0A1H8AJF4</accession>
<reference evidence="2 3" key="1">
    <citation type="submission" date="2016-10" db="EMBL/GenBank/DDBJ databases">
        <authorList>
            <person name="de Groot N.N."/>
        </authorList>
    </citation>
    <scope>NUCLEOTIDE SEQUENCE [LARGE SCALE GENOMIC DNA]</scope>
    <source>
        <strain evidence="2 3">DSM 8423</strain>
    </source>
</reference>
<evidence type="ECO:0000313" key="2">
    <source>
        <dbReference type="EMBL" id="SEM70895.1"/>
    </source>
</evidence>
<keyword evidence="3" id="KW-1185">Reference proteome</keyword>
<dbReference type="Proteomes" id="UP000198744">
    <property type="component" value="Unassembled WGS sequence"/>
</dbReference>
<name>A0A1H8AJF4_9BACT</name>
<dbReference type="STRING" id="43775.SAMN04489760_1374"/>
<feature type="domain" description="Endonuclease GajA/Old nuclease/RecF-like AAA" evidence="1">
    <location>
        <begin position="22"/>
        <end position="70"/>
    </location>
</feature>
<gene>
    <name evidence="2" type="ORF">SAMN04489760_1374</name>
</gene>
<evidence type="ECO:0000313" key="3">
    <source>
        <dbReference type="Proteomes" id="UP000198744"/>
    </source>
</evidence>
<dbReference type="EMBL" id="FOBS01000037">
    <property type="protein sequence ID" value="SEM70895.1"/>
    <property type="molecule type" value="Genomic_DNA"/>
</dbReference>
<dbReference type="InterPro" id="IPR041685">
    <property type="entry name" value="AAA_GajA/Old/RecF-like"/>
</dbReference>
<dbReference type="Gene3D" id="3.40.50.300">
    <property type="entry name" value="P-loop containing nucleotide triphosphate hydrolases"/>
    <property type="match status" value="1"/>
</dbReference>
<evidence type="ECO:0000259" key="1">
    <source>
        <dbReference type="Pfam" id="PF13175"/>
    </source>
</evidence>
<sequence>MVKKAKIGEETLDVPLGPRPRLVKMIIKNFRCIGSTPVEIDLDDIVVLVGPNNVGKSSVLKAYEVIMSEGSTAGQLALDDFPASTINTDALPEIELHTIVYDNSPGPEWVQTTASGEKLVRELWRWLAPGAPVRRGYNVEKARWASDEDKEKMPWGAAGVANARRPQPHRVDAFASPDTQAGEIIKLLMTAITDRVKAHQTDSKTNSESDFASLLSSIAALQKKIVAESKEQIDTIQKELSDNICTCFLGTALSLTRSPKMILIRLSISSSPIPNY</sequence>